<feature type="transmembrane region" description="Helical" evidence="1">
    <location>
        <begin position="279"/>
        <end position="299"/>
    </location>
</feature>
<proteinExistence type="predicted"/>
<keyword evidence="1" id="KW-1133">Transmembrane helix</keyword>
<feature type="transmembrane region" description="Helical" evidence="1">
    <location>
        <begin position="20"/>
        <end position="38"/>
    </location>
</feature>
<evidence type="ECO:0000256" key="1">
    <source>
        <dbReference type="SAM" id="Phobius"/>
    </source>
</evidence>
<feature type="transmembrane region" description="Helical" evidence="1">
    <location>
        <begin position="182"/>
        <end position="199"/>
    </location>
</feature>
<dbReference type="Proteomes" id="UP001500368">
    <property type="component" value="Unassembled WGS sequence"/>
</dbReference>
<feature type="transmembrane region" description="Helical" evidence="1">
    <location>
        <begin position="88"/>
        <end position="110"/>
    </location>
</feature>
<feature type="transmembrane region" description="Helical" evidence="1">
    <location>
        <begin position="53"/>
        <end position="76"/>
    </location>
</feature>
<evidence type="ECO:0000313" key="3">
    <source>
        <dbReference type="Proteomes" id="UP001500368"/>
    </source>
</evidence>
<dbReference type="PANTHER" id="PTHR34821">
    <property type="entry name" value="INNER MEMBRANE PROTEIN YDCZ"/>
    <property type="match status" value="1"/>
</dbReference>
<name>A0ABP9FXJ3_9MICC</name>
<evidence type="ECO:0000313" key="2">
    <source>
        <dbReference type="EMBL" id="GAA4921445.1"/>
    </source>
</evidence>
<dbReference type="RefSeq" id="WP_345477661.1">
    <property type="nucleotide sequence ID" value="NZ_BAABLW010000007.1"/>
</dbReference>
<feature type="transmembrane region" description="Helical" evidence="1">
    <location>
        <begin position="151"/>
        <end position="170"/>
    </location>
</feature>
<feature type="transmembrane region" description="Helical" evidence="1">
    <location>
        <begin position="220"/>
        <end position="240"/>
    </location>
</feature>
<dbReference type="Pfam" id="PF04657">
    <property type="entry name" value="DMT_YdcZ"/>
    <property type="match status" value="2"/>
</dbReference>
<keyword evidence="1" id="KW-0812">Transmembrane</keyword>
<feature type="transmembrane region" description="Helical" evidence="1">
    <location>
        <begin position="116"/>
        <end position="139"/>
    </location>
</feature>
<reference evidence="3" key="1">
    <citation type="journal article" date="2019" name="Int. J. Syst. Evol. Microbiol.">
        <title>The Global Catalogue of Microorganisms (GCM) 10K type strain sequencing project: providing services to taxonomists for standard genome sequencing and annotation.</title>
        <authorList>
            <consortium name="The Broad Institute Genomics Platform"/>
            <consortium name="The Broad Institute Genome Sequencing Center for Infectious Disease"/>
            <person name="Wu L."/>
            <person name="Ma J."/>
        </authorList>
    </citation>
    <scope>NUCLEOTIDE SEQUENCE [LARGE SCALE GENOMIC DNA]</scope>
    <source>
        <strain evidence="3">JCM 19129</strain>
    </source>
</reference>
<feature type="transmembrane region" description="Helical" evidence="1">
    <location>
        <begin position="305"/>
        <end position="330"/>
    </location>
</feature>
<protein>
    <submittedName>
        <fullName evidence="2">DMT family transporter</fullName>
    </submittedName>
</protein>
<dbReference type="InterPro" id="IPR006750">
    <property type="entry name" value="YdcZ"/>
</dbReference>
<comment type="caution">
    <text evidence="2">The sequence shown here is derived from an EMBL/GenBank/DDBJ whole genome shotgun (WGS) entry which is preliminary data.</text>
</comment>
<dbReference type="PANTHER" id="PTHR34821:SF2">
    <property type="entry name" value="INNER MEMBRANE PROTEIN YDCZ"/>
    <property type="match status" value="1"/>
</dbReference>
<feature type="transmembrane region" description="Helical" evidence="1">
    <location>
        <begin position="252"/>
        <end position="272"/>
    </location>
</feature>
<gene>
    <name evidence="2" type="ORF">GCM10025790_17460</name>
</gene>
<dbReference type="EMBL" id="BAABLW010000007">
    <property type="protein sequence ID" value="GAA4921445.1"/>
    <property type="molecule type" value="Genomic_DNA"/>
</dbReference>
<organism evidence="2 3">
    <name type="scientific">Nesterenkonia rhizosphaerae</name>
    <dbReference type="NCBI Taxonomy" id="1348272"/>
    <lineage>
        <taxon>Bacteria</taxon>
        <taxon>Bacillati</taxon>
        <taxon>Actinomycetota</taxon>
        <taxon>Actinomycetes</taxon>
        <taxon>Micrococcales</taxon>
        <taxon>Micrococcaceae</taxon>
        <taxon>Nesterenkonia</taxon>
    </lineage>
</organism>
<keyword evidence="1" id="KW-0472">Membrane</keyword>
<keyword evidence="3" id="KW-1185">Reference proteome</keyword>
<accession>A0ABP9FXJ3</accession>
<sequence>MSPDQHRSHSAQEQPGHSPLVWIALVTLMLMAGIAMPGQGRVNAALAAQTGDAFLAALISFTTGLALMLVIAFATARGRRTMRQVKPAFRSGAVKWWYLLAGCVGGYYVLTQTLTIGMIGVAVFTVSVVTGQTVGGLLWDRIGLGPAGRKRLSLMRVAGALLTVAAVLWAVSPQLSGTDRGLSWLLLVILPFSGGFLNSGQQALNGRQSAAYGSPIPATLFNFIAGTFVLLLAWLGKLLFVGGVPGALPDQWWYYIGGPLGCMFIALGAVLVTKVGVLVAAMGMIAGQLVGSLLLDVLMPAPGSLVTFSTVAGTVLTLVAVVVASLPDMLRRPGRGKR</sequence>